<dbReference type="PANTHER" id="PTHR46082:SF6">
    <property type="entry name" value="AAA+ ATPASE DOMAIN-CONTAINING PROTEIN-RELATED"/>
    <property type="match status" value="1"/>
</dbReference>
<gene>
    <name evidence="1" type="ORF">SAMN05421748_11652</name>
</gene>
<sequence length="254" mass="26358">MEAIDQLSDDNPAAAQLLCVCAVLHPAPLPVEVLTPGLPALPRPLGAVAPSSLPAVVETLTTHGLAASDATGVTIPDQVRDAVRDDLGPDAVRVCRSYAGTLIAAAAPAEVENPETWPRWAALAPHLIAADAAHSSDPALRSAAHRLVASLLHRGKPRPARTIAAELHAAWSADLGPDHPDTLTAAHELARALLAAGALLPARALLEDTVNRMINALGPSHPQTLATAATRRGALLRLGGAPGKTLHRHPRRRT</sequence>
<dbReference type="RefSeq" id="WP_097323934.1">
    <property type="nucleotide sequence ID" value="NZ_OBDY01000016.1"/>
</dbReference>
<dbReference type="InterPro" id="IPR011990">
    <property type="entry name" value="TPR-like_helical_dom_sf"/>
</dbReference>
<dbReference type="Gene3D" id="1.25.40.10">
    <property type="entry name" value="Tetratricopeptide repeat domain"/>
    <property type="match status" value="1"/>
</dbReference>
<reference evidence="2" key="1">
    <citation type="submission" date="2017-09" db="EMBL/GenBank/DDBJ databases">
        <authorList>
            <person name="Varghese N."/>
            <person name="Submissions S."/>
        </authorList>
    </citation>
    <scope>NUCLEOTIDE SEQUENCE [LARGE SCALE GENOMIC DNA]</scope>
    <source>
        <strain evidence="2">CGMCC 4.6857</strain>
    </source>
</reference>
<dbReference type="Proteomes" id="UP000219612">
    <property type="component" value="Unassembled WGS sequence"/>
</dbReference>
<dbReference type="Pfam" id="PF13424">
    <property type="entry name" value="TPR_12"/>
    <property type="match status" value="1"/>
</dbReference>
<proteinExistence type="predicted"/>
<dbReference type="EMBL" id="OBDY01000016">
    <property type="protein sequence ID" value="SNY55140.1"/>
    <property type="molecule type" value="Genomic_DNA"/>
</dbReference>
<evidence type="ECO:0000313" key="2">
    <source>
        <dbReference type="Proteomes" id="UP000219612"/>
    </source>
</evidence>
<organism evidence="1 2">
    <name type="scientific">Paractinoplanes atraurantiacus</name>
    <dbReference type="NCBI Taxonomy" id="1036182"/>
    <lineage>
        <taxon>Bacteria</taxon>
        <taxon>Bacillati</taxon>
        <taxon>Actinomycetota</taxon>
        <taxon>Actinomycetes</taxon>
        <taxon>Micromonosporales</taxon>
        <taxon>Micromonosporaceae</taxon>
        <taxon>Paractinoplanes</taxon>
    </lineage>
</organism>
<protein>
    <submittedName>
        <fullName evidence="1">Tetratricopeptide repeat-containing protein</fullName>
    </submittedName>
</protein>
<evidence type="ECO:0000313" key="1">
    <source>
        <dbReference type="EMBL" id="SNY55140.1"/>
    </source>
</evidence>
<accession>A0A285J469</accession>
<dbReference type="AlphaFoldDB" id="A0A285J469"/>
<keyword evidence="2" id="KW-1185">Reference proteome</keyword>
<name>A0A285J469_9ACTN</name>
<dbReference type="InterPro" id="IPR053137">
    <property type="entry name" value="NLR-like"/>
</dbReference>
<dbReference type="PANTHER" id="PTHR46082">
    <property type="entry name" value="ATP/GTP-BINDING PROTEIN-RELATED"/>
    <property type="match status" value="1"/>
</dbReference>